<dbReference type="PRINTS" id="PR00449">
    <property type="entry name" value="RASTRNSFRMNG"/>
</dbReference>
<comment type="caution">
    <text evidence="8">The sequence shown here is derived from an EMBL/GenBank/DDBJ whole genome shotgun (WGS) entry which is preliminary data.</text>
</comment>
<evidence type="ECO:0000256" key="6">
    <source>
        <dbReference type="ARBA" id="ARBA00046278"/>
    </source>
</evidence>
<dbReference type="CDD" id="cd04107">
    <property type="entry name" value="Rab32_Rab38"/>
    <property type="match status" value="1"/>
</dbReference>
<dbReference type="GO" id="GO:0005525">
    <property type="term" value="F:GTP binding"/>
    <property type="evidence" value="ECO:0007669"/>
    <property type="project" value="UniProtKB-UniRule"/>
</dbReference>
<keyword evidence="2 7" id="KW-0547">Nucleotide-binding</keyword>
<keyword evidence="3 7" id="KW-0342">GTP-binding</keyword>
<dbReference type="SMART" id="SM00176">
    <property type="entry name" value="RAN"/>
    <property type="match status" value="1"/>
</dbReference>
<evidence type="ECO:0000256" key="3">
    <source>
        <dbReference type="ARBA" id="ARBA00023134"/>
    </source>
</evidence>
<dbReference type="GO" id="GO:0045335">
    <property type="term" value="C:phagocytic vesicle"/>
    <property type="evidence" value="ECO:0007669"/>
    <property type="project" value="TreeGrafter"/>
</dbReference>
<keyword evidence="9" id="KW-1185">Reference proteome</keyword>
<evidence type="ECO:0000256" key="7">
    <source>
        <dbReference type="RuleBase" id="RU367128"/>
    </source>
</evidence>
<keyword evidence="5 7" id="KW-0636">Prenylation</keyword>
<dbReference type="SMART" id="SM00174">
    <property type="entry name" value="RHO"/>
    <property type="match status" value="1"/>
</dbReference>
<dbReference type="GO" id="GO:0003924">
    <property type="term" value="F:GTPase activity"/>
    <property type="evidence" value="ECO:0007669"/>
    <property type="project" value="UniProtKB-UniRule"/>
</dbReference>
<dbReference type="FunFam" id="3.40.50.300:FF:000222">
    <property type="entry name" value="RAB32, member RAS oncogene family"/>
    <property type="match status" value="1"/>
</dbReference>
<dbReference type="PROSITE" id="PS51419">
    <property type="entry name" value="RAB"/>
    <property type="match status" value="1"/>
</dbReference>
<evidence type="ECO:0000256" key="5">
    <source>
        <dbReference type="ARBA" id="ARBA00023289"/>
    </source>
</evidence>
<dbReference type="Pfam" id="PF00071">
    <property type="entry name" value="Ras"/>
    <property type="match status" value="1"/>
</dbReference>
<evidence type="ECO:0000313" key="9">
    <source>
        <dbReference type="Proteomes" id="UP000796761"/>
    </source>
</evidence>
<name>A0A8K1G4D6_9PASS</name>
<dbReference type="PROSITE" id="PS51420">
    <property type="entry name" value="RHO"/>
    <property type="match status" value="1"/>
</dbReference>
<dbReference type="InterPro" id="IPR030697">
    <property type="entry name" value="Rab29/Rab38/Rab32"/>
</dbReference>
<keyword evidence="4 7" id="KW-0449">Lipoprotein</keyword>
<dbReference type="EMBL" id="SWJQ01000689">
    <property type="protein sequence ID" value="TRZ11586.1"/>
    <property type="molecule type" value="Genomic_DNA"/>
</dbReference>
<dbReference type="PANTHER" id="PTHR47981:SF43">
    <property type="entry name" value="RAS-RELATED PROTEIN RAB"/>
    <property type="match status" value="1"/>
</dbReference>
<dbReference type="GO" id="GO:0008333">
    <property type="term" value="P:endosome to lysosome transport"/>
    <property type="evidence" value="ECO:0007669"/>
    <property type="project" value="TreeGrafter"/>
</dbReference>
<dbReference type="GO" id="GO:0090385">
    <property type="term" value="P:phagosome-lysosome fusion"/>
    <property type="evidence" value="ECO:0007669"/>
    <property type="project" value="TreeGrafter"/>
</dbReference>
<dbReference type="GO" id="GO:0016020">
    <property type="term" value="C:membrane"/>
    <property type="evidence" value="ECO:0007669"/>
    <property type="project" value="UniProtKB-SubCell"/>
</dbReference>
<gene>
    <name evidence="8" type="ORF">HGM15179_015522</name>
</gene>
<comment type="function">
    <text evidence="7">The small GTPases Rab are key regulators in vesicle trafficking.</text>
</comment>
<evidence type="ECO:0000256" key="2">
    <source>
        <dbReference type="ARBA" id="ARBA00022741"/>
    </source>
</evidence>
<dbReference type="InterPro" id="IPR027417">
    <property type="entry name" value="P-loop_NTPase"/>
</dbReference>
<dbReference type="InterPro" id="IPR005225">
    <property type="entry name" value="Small_GTP-bd"/>
</dbReference>
<reference evidence="8" key="1">
    <citation type="submission" date="2019-04" db="EMBL/GenBank/DDBJ databases">
        <title>Genome assembly of Zosterops borbonicus 15179.</title>
        <authorList>
            <person name="Leroy T."/>
            <person name="Anselmetti Y."/>
            <person name="Tilak M.-K."/>
            <person name="Nabholz B."/>
        </authorList>
    </citation>
    <scope>NUCLEOTIDE SEQUENCE</scope>
    <source>
        <strain evidence="8">HGM_15179</strain>
        <tissue evidence="8">Muscle</tissue>
    </source>
</reference>
<dbReference type="AlphaFoldDB" id="A0A8K1G4D6"/>
<comment type="similarity">
    <text evidence="1 7">Belongs to the small GTPase superfamily. Rab family.</text>
</comment>
<comment type="subcellular location">
    <subcellularLocation>
        <location evidence="6">Endomembrane system</location>
        <topology evidence="6">Lipid-anchor</topology>
        <orientation evidence="6">Cytoplasmic side</orientation>
    </subcellularLocation>
    <subcellularLocation>
        <location evidence="7">Membrane</location>
        <topology evidence="7">Lipid-anchor</topology>
    </subcellularLocation>
</comment>
<accession>A0A8K1G4D6</accession>
<proteinExistence type="inferred from homology"/>
<dbReference type="PANTHER" id="PTHR47981">
    <property type="entry name" value="RAB FAMILY"/>
    <property type="match status" value="1"/>
</dbReference>
<dbReference type="GO" id="GO:0005770">
    <property type="term" value="C:late endosome"/>
    <property type="evidence" value="ECO:0007669"/>
    <property type="project" value="TreeGrafter"/>
</dbReference>
<sequence length="310" mass="34886">MQKHNQKEHLYKLLVIGDLGVGKTSIIKRYVHQNFSPHYRATIGVDFALKVLNWDAETVVRLQLWDIAGQERFGNMTRVYYREAMGAFIVFDVTRPATFEAVTKWKEDLDSKLILPNGKPVPAVLLANKCDQGIDVLMNNGIKMDQFCKENGFVGWFETSAKENININEASRCLVKHIIASESDPVQSVEPDIIKPHLNSSKIHDVKCPYACCDGLMLTDCQVPNQATLSLPISTGWGGRENTIEKFIGQGLHYIYVRSSNMVFPLNSPVLDNFSLSDKPQIEEITVCPWQQDCANTPPDFPNFPSNPAK</sequence>
<organism evidence="8 9">
    <name type="scientific">Zosterops borbonicus</name>
    <dbReference type="NCBI Taxonomy" id="364589"/>
    <lineage>
        <taxon>Eukaryota</taxon>
        <taxon>Metazoa</taxon>
        <taxon>Chordata</taxon>
        <taxon>Craniata</taxon>
        <taxon>Vertebrata</taxon>
        <taxon>Euteleostomi</taxon>
        <taxon>Archelosauria</taxon>
        <taxon>Archosauria</taxon>
        <taxon>Dinosauria</taxon>
        <taxon>Saurischia</taxon>
        <taxon>Theropoda</taxon>
        <taxon>Coelurosauria</taxon>
        <taxon>Aves</taxon>
        <taxon>Neognathae</taxon>
        <taxon>Neoaves</taxon>
        <taxon>Telluraves</taxon>
        <taxon>Australaves</taxon>
        <taxon>Passeriformes</taxon>
        <taxon>Sylvioidea</taxon>
        <taxon>Zosteropidae</taxon>
        <taxon>Zosterops</taxon>
    </lineage>
</organism>
<protein>
    <recommendedName>
        <fullName evidence="7">Ras-related protein Rab</fullName>
    </recommendedName>
</protein>
<keyword evidence="7" id="KW-0472">Membrane</keyword>
<dbReference type="GO" id="GO:0005802">
    <property type="term" value="C:trans-Golgi network"/>
    <property type="evidence" value="ECO:0007669"/>
    <property type="project" value="UniProtKB-UniRule"/>
</dbReference>
<dbReference type="SMART" id="SM00173">
    <property type="entry name" value="RAS"/>
    <property type="match status" value="1"/>
</dbReference>
<evidence type="ECO:0000313" key="8">
    <source>
        <dbReference type="EMBL" id="TRZ11586.1"/>
    </source>
</evidence>
<dbReference type="InterPro" id="IPR001806">
    <property type="entry name" value="Small_GTPase"/>
</dbReference>
<evidence type="ECO:0000256" key="1">
    <source>
        <dbReference type="ARBA" id="ARBA00006270"/>
    </source>
</evidence>
<dbReference type="SMART" id="SM00175">
    <property type="entry name" value="RAB"/>
    <property type="match status" value="1"/>
</dbReference>
<dbReference type="NCBIfam" id="TIGR00231">
    <property type="entry name" value="small_GTP"/>
    <property type="match status" value="1"/>
</dbReference>
<dbReference type="Gene3D" id="3.40.50.300">
    <property type="entry name" value="P-loop containing nucleotide triphosphate hydrolases"/>
    <property type="match status" value="1"/>
</dbReference>
<dbReference type="OrthoDB" id="245989at2759"/>
<dbReference type="SUPFAM" id="SSF52540">
    <property type="entry name" value="P-loop containing nucleoside triphosphate hydrolases"/>
    <property type="match status" value="1"/>
</dbReference>
<dbReference type="GO" id="GO:0005764">
    <property type="term" value="C:lysosome"/>
    <property type="evidence" value="ECO:0007669"/>
    <property type="project" value="TreeGrafter"/>
</dbReference>
<dbReference type="PROSITE" id="PS51421">
    <property type="entry name" value="RAS"/>
    <property type="match status" value="1"/>
</dbReference>
<dbReference type="Proteomes" id="UP000796761">
    <property type="component" value="Unassembled WGS sequence"/>
</dbReference>
<evidence type="ECO:0000256" key="4">
    <source>
        <dbReference type="ARBA" id="ARBA00023288"/>
    </source>
</evidence>